<keyword evidence="2" id="KW-1185">Reference proteome</keyword>
<dbReference type="RefSeq" id="WP_307017735.1">
    <property type="nucleotide sequence ID" value="NZ_JAUSUI010000001.1"/>
</dbReference>
<protein>
    <submittedName>
        <fullName evidence="1">Uncharacterized protein</fullName>
    </submittedName>
</protein>
<dbReference type="Proteomes" id="UP001224682">
    <property type="component" value="Unassembled WGS sequence"/>
</dbReference>
<dbReference type="EMBL" id="JAUSUI010000001">
    <property type="protein sequence ID" value="MDQ0301405.1"/>
    <property type="molecule type" value="Genomic_DNA"/>
</dbReference>
<dbReference type="InterPro" id="IPR036397">
    <property type="entry name" value="RNaseH_sf"/>
</dbReference>
<gene>
    <name evidence="1" type="ORF">J2S75_000416</name>
</gene>
<organism evidence="1 2">
    <name type="scientific">Ancylobacter polymorphus</name>
    <dbReference type="NCBI Taxonomy" id="223390"/>
    <lineage>
        <taxon>Bacteria</taxon>
        <taxon>Pseudomonadati</taxon>
        <taxon>Pseudomonadota</taxon>
        <taxon>Alphaproteobacteria</taxon>
        <taxon>Hyphomicrobiales</taxon>
        <taxon>Xanthobacteraceae</taxon>
        <taxon>Ancylobacter</taxon>
    </lineage>
</organism>
<evidence type="ECO:0000313" key="2">
    <source>
        <dbReference type="Proteomes" id="UP001224682"/>
    </source>
</evidence>
<evidence type="ECO:0000313" key="1">
    <source>
        <dbReference type="EMBL" id="MDQ0301405.1"/>
    </source>
</evidence>
<sequence>MSTSANQRTLALDIASSTGWAYGVPGEVPRAGTIRFAPPGSSPGAVGRGMMRWFADFTKVFPTDRIFFEAPFDPRKMGMRTNMQTSRILLGLVFLIETLGQAKGIYDISETEVADVRKHFIGCNPPGDKGKVAVQARCRQLGWKFDSEDAADALAVWSYACAIVAPKTAIATTHLFQPRAAGAISNAPAMGTREALLRRLDDIEDIPQ</sequence>
<reference evidence="1 2" key="1">
    <citation type="submission" date="2023-07" db="EMBL/GenBank/DDBJ databases">
        <title>Genomic Encyclopedia of Type Strains, Phase IV (KMG-IV): sequencing the most valuable type-strain genomes for metagenomic binning, comparative biology and taxonomic classification.</title>
        <authorList>
            <person name="Goeker M."/>
        </authorList>
    </citation>
    <scope>NUCLEOTIDE SEQUENCE [LARGE SCALE GENOMIC DNA]</scope>
    <source>
        <strain evidence="1 2">DSM 2457</strain>
    </source>
</reference>
<dbReference type="Gene3D" id="3.30.420.10">
    <property type="entry name" value="Ribonuclease H-like superfamily/Ribonuclease H"/>
    <property type="match status" value="1"/>
</dbReference>
<proteinExistence type="predicted"/>
<name>A0ABU0B7P2_9HYPH</name>
<comment type="caution">
    <text evidence="1">The sequence shown here is derived from an EMBL/GenBank/DDBJ whole genome shotgun (WGS) entry which is preliminary data.</text>
</comment>
<accession>A0ABU0B7P2</accession>